<proteinExistence type="predicted"/>
<dbReference type="EMBL" id="GBRH01183021">
    <property type="protein sequence ID" value="JAE14875.1"/>
    <property type="molecule type" value="Transcribed_RNA"/>
</dbReference>
<sequence length="20" mass="2408">MLCHDYIFTFKFASKIIDKS</sequence>
<accession>A0A0A9FPY0</accession>
<dbReference type="AlphaFoldDB" id="A0A0A9FPY0"/>
<evidence type="ECO:0000313" key="1">
    <source>
        <dbReference type="EMBL" id="JAE14875.1"/>
    </source>
</evidence>
<name>A0A0A9FPY0_ARUDO</name>
<reference evidence="1" key="1">
    <citation type="submission" date="2014-09" db="EMBL/GenBank/DDBJ databases">
        <authorList>
            <person name="Magalhaes I.L.F."/>
            <person name="Oliveira U."/>
            <person name="Santos F.R."/>
            <person name="Vidigal T.H.D.A."/>
            <person name="Brescovit A.D."/>
            <person name="Santos A.J."/>
        </authorList>
    </citation>
    <scope>NUCLEOTIDE SEQUENCE</scope>
    <source>
        <tissue evidence="1">Shoot tissue taken approximately 20 cm above the soil surface</tissue>
    </source>
</reference>
<protein>
    <submittedName>
        <fullName evidence="1">Uncharacterized protein</fullName>
    </submittedName>
</protein>
<reference evidence="1" key="2">
    <citation type="journal article" date="2015" name="Data Brief">
        <title>Shoot transcriptome of the giant reed, Arundo donax.</title>
        <authorList>
            <person name="Barrero R.A."/>
            <person name="Guerrero F.D."/>
            <person name="Moolhuijzen P."/>
            <person name="Goolsby J.A."/>
            <person name="Tidwell J."/>
            <person name="Bellgard S.E."/>
            <person name="Bellgard M.I."/>
        </authorList>
    </citation>
    <scope>NUCLEOTIDE SEQUENCE</scope>
    <source>
        <tissue evidence="1">Shoot tissue taken approximately 20 cm above the soil surface</tissue>
    </source>
</reference>
<organism evidence="1">
    <name type="scientific">Arundo donax</name>
    <name type="common">Giant reed</name>
    <name type="synonym">Donax arundinaceus</name>
    <dbReference type="NCBI Taxonomy" id="35708"/>
    <lineage>
        <taxon>Eukaryota</taxon>
        <taxon>Viridiplantae</taxon>
        <taxon>Streptophyta</taxon>
        <taxon>Embryophyta</taxon>
        <taxon>Tracheophyta</taxon>
        <taxon>Spermatophyta</taxon>
        <taxon>Magnoliopsida</taxon>
        <taxon>Liliopsida</taxon>
        <taxon>Poales</taxon>
        <taxon>Poaceae</taxon>
        <taxon>PACMAD clade</taxon>
        <taxon>Arundinoideae</taxon>
        <taxon>Arundineae</taxon>
        <taxon>Arundo</taxon>
    </lineage>
</organism>